<dbReference type="Pfam" id="PF01979">
    <property type="entry name" value="Amidohydro_1"/>
    <property type="match status" value="1"/>
</dbReference>
<dbReference type="Gene3D" id="3.20.20.140">
    <property type="entry name" value="Metal-dependent hydrolases"/>
    <property type="match status" value="1"/>
</dbReference>
<dbReference type="SUPFAM" id="SSF51338">
    <property type="entry name" value="Composite domain of metallo-dependent hydrolases"/>
    <property type="match status" value="1"/>
</dbReference>
<dbReference type="GO" id="GO:0016810">
    <property type="term" value="F:hydrolase activity, acting on carbon-nitrogen (but not peptide) bonds"/>
    <property type="evidence" value="ECO:0007669"/>
    <property type="project" value="InterPro"/>
</dbReference>
<dbReference type="InterPro" id="IPR006680">
    <property type="entry name" value="Amidohydro-rel"/>
</dbReference>
<dbReference type="InterPro" id="IPR050287">
    <property type="entry name" value="MTA/SAH_deaminase"/>
</dbReference>
<dbReference type="InterPro" id="IPR032466">
    <property type="entry name" value="Metal_Hydrolase"/>
</dbReference>
<evidence type="ECO:0000313" key="3">
    <source>
        <dbReference type="Proteomes" id="UP001165587"/>
    </source>
</evidence>
<reference evidence="2" key="1">
    <citation type="submission" date="2022-08" db="EMBL/GenBank/DDBJ databases">
        <authorList>
            <person name="Deng Y."/>
            <person name="Han X.-F."/>
            <person name="Zhang Y.-Q."/>
        </authorList>
    </citation>
    <scope>NUCLEOTIDE SEQUENCE</scope>
    <source>
        <strain evidence="2">CPCC 203407</strain>
    </source>
</reference>
<dbReference type="Gene3D" id="2.30.40.10">
    <property type="entry name" value="Urease, subunit C, domain 1"/>
    <property type="match status" value="1"/>
</dbReference>
<sequence>MTAGAPRRPVAIVGGTLLDPAHGGDPATGDVLIGADGVIDAVGPRLEPPAGADVIDARGALVLPGFVDAHRHAWMPALRTLNGDMTLHGYVRTTRNLVMPHYTPDDVYVGNLVGYWDALDAGVTTMVDFSHCLNSPDHVRAAATALAEVPIRAQFAVGLNDVPGKVGGFASLQARIDDFRALLADSGLPERTSLWMSLSDVTQAGTARLLEEVRAVRDVGVPMTLHGRTKMLRTPVSEIRALADAGLLGDDLLWAHLAQADTEELTLVADSGGRVVAAPEDELQMGMGMPKIREWEALGGRPALGVSVVTAASGDLFGPMRLALQTMRALDHEDEMARTGTWPEQVRLTARDAVRWATGDGAHAALLEGVTGSLAPGLKGDVIVIRPGVFAQPVINPWSTVVVQSNRNDVTDVVVDGLVVKRGGVLDVDQRMLSSRLAQSHDRIMAAVDADGGLGRQVVLPS</sequence>
<comment type="caution">
    <text evidence="2">The sequence shown here is derived from an EMBL/GenBank/DDBJ whole genome shotgun (WGS) entry which is preliminary data.</text>
</comment>
<feature type="domain" description="Amidohydrolase-related" evidence="1">
    <location>
        <begin position="61"/>
        <end position="419"/>
    </location>
</feature>
<dbReference type="RefSeq" id="WP_259530957.1">
    <property type="nucleotide sequence ID" value="NZ_JANLCK010000016.1"/>
</dbReference>
<evidence type="ECO:0000313" key="2">
    <source>
        <dbReference type="EMBL" id="MCS5727882.1"/>
    </source>
</evidence>
<protein>
    <submittedName>
        <fullName evidence="2">Amidohydrolase family protein</fullName>
    </submittedName>
</protein>
<accession>A0AA42BVC6</accession>
<dbReference type="EMBL" id="JANLCK010000016">
    <property type="protein sequence ID" value="MCS5727882.1"/>
    <property type="molecule type" value="Genomic_DNA"/>
</dbReference>
<evidence type="ECO:0000259" key="1">
    <source>
        <dbReference type="Pfam" id="PF01979"/>
    </source>
</evidence>
<dbReference type="Proteomes" id="UP001165587">
    <property type="component" value="Unassembled WGS sequence"/>
</dbReference>
<proteinExistence type="predicted"/>
<dbReference type="AlphaFoldDB" id="A0AA42BVC6"/>
<dbReference type="InterPro" id="IPR011059">
    <property type="entry name" value="Metal-dep_hydrolase_composite"/>
</dbReference>
<dbReference type="SUPFAM" id="SSF51556">
    <property type="entry name" value="Metallo-dependent hydrolases"/>
    <property type="match status" value="1"/>
</dbReference>
<gene>
    <name evidence="2" type="ORF">N1028_18450</name>
</gene>
<keyword evidence="3" id="KW-1185">Reference proteome</keyword>
<dbReference type="PANTHER" id="PTHR43794:SF5">
    <property type="entry name" value="CHLOROHYDROLASE FAMILY PROTEIN"/>
    <property type="match status" value="1"/>
</dbReference>
<name>A0AA42BVC6_9MICO</name>
<organism evidence="2 3">
    <name type="scientific">Herbiconiux oxytropis</name>
    <dbReference type="NCBI Taxonomy" id="2970915"/>
    <lineage>
        <taxon>Bacteria</taxon>
        <taxon>Bacillati</taxon>
        <taxon>Actinomycetota</taxon>
        <taxon>Actinomycetes</taxon>
        <taxon>Micrococcales</taxon>
        <taxon>Microbacteriaceae</taxon>
        <taxon>Herbiconiux</taxon>
    </lineage>
</organism>
<dbReference type="PANTHER" id="PTHR43794">
    <property type="entry name" value="AMINOHYDROLASE SSNA-RELATED"/>
    <property type="match status" value="1"/>
</dbReference>